<protein>
    <submittedName>
        <fullName evidence="2">Uncharacterized protein</fullName>
    </submittedName>
</protein>
<feature type="compositionally biased region" description="Basic and acidic residues" evidence="1">
    <location>
        <begin position="7"/>
        <end position="18"/>
    </location>
</feature>
<dbReference type="Proteomes" id="UP001391051">
    <property type="component" value="Unassembled WGS sequence"/>
</dbReference>
<dbReference type="EMBL" id="JAQQWE010000001">
    <property type="protein sequence ID" value="KAK7967520.1"/>
    <property type="molecule type" value="Genomic_DNA"/>
</dbReference>
<accession>A0ABR1QXW3</accession>
<sequence length="68" mass="7444">MTRTPRTAKDNKDNKGKENGNYGSTSDSDLSATQLMRERSASGLTGMCCEGQIPLFYIGAVCTKPKRR</sequence>
<proteinExistence type="predicted"/>
<reference evidence="2 3" key="1">
    <citation type="submission" date="2023-01" db="EMBL/GenBank/DDBJ databases">
        <title>Analysis of 21 Apiospora genomes using comparative genomics revels a genus with tremendous synthesis potential of carbohydrate active enzymes and secondary metabolites.</title>
        <authorList>
            <person name="Sorensen T."/>
        </authorList>
    </citation>
    <scope>NUCLEOTIDE SEQUENCE [LARGE SCALE GENOMIC DNA]</scope>
    <source>
        <strain evidence="2 3">CBS 24483</strain>
    </source>
</reference>
<name>A0ABR1QXW3_9PEZI</name>
<dbReference type="GeneID" id="92071081"/>
<feature type="region of interest" description="Disordered" evidence="1">
    <location>
        <begin position="1"/>
        <end position="37"/>
    </location>
</feature>
<organism evidence="2 3">
    <name type="scientific">Apiospora aurea</name>
    <dbReference type="NCBI Taxonomy" id="335848"/>
    <lineage>
        <taxon>Eukaryota</taxon>
        <taxon>Fungi</taxon>
        <taxon>Dikarya</taxon>
        <taxon>Ascomycota</taxon>
        <taxon>Pezizomycotina</taxon>
        <taxon>Sordariomycetes</taxon>
        <taxon>Xylariomycetidae</taxon>
        <taxon>Amphisphaeriales</taxon>
        <taxon>Apiosporaceae</taxon>
        <taxon>Apiospora</taxon>
    </lineage>
</organism>
<evidence type="ECO:0000313" key="2">
    <source>
        <dbReference type="EMBL" id="KAK7967520.1"/>
    </source>
</evidence>
<evidence type="ECO:0000313" key="3">
    <source>
        <dbReference type="Proteomes" id="UP001391051"/>
    </source>
</evidence>
<gene>
    <name evidence="2" type="ORF">PG986_001797</name>
</gene>
<feature type="compositionally biased region" description="Polar residues" evidence="1">
    <location>
        <begin position="22"/>
        <end position="34"/>
    </location>
</feature>
<dbReference type="RefSeq" id="XP_066706912.1">
    <property type="nucleotide sequence ID" value="XM_066838019.1"/>
</dbReference>
<evidence type="ECO:0000256" key="1">
    <source>
        <dbReference type="SAM" id="MobiDB-lite"/>
    </source>
</evidence>
<keyword evidence="3" id="KW-1185">Reference proteome</keyword>
<comment type="caution">
    <text evidence="2">The sequence shown here is derived from an EMBL/GenBank/DDBJ whole genome shotgun (WGS) entry which is preliminary data.</text>
</comment>